<feature type="binding site" evidence="9 11">
    <location>
        <position position="308"/>
    </location>
    <ligand>
        <name>substrate</name>
    </ligand>
</feature>
<dbReference type="PANTHER" id="PTHR30511:SF4">
    <property type="entry name" value="ALANINE RACEMASE, BIOSYNTHETIC"/>
    <property type="match status" value="1"/>
</dbReference>
<dbReference type="RefSeq" id="WP_036208214.1">
    <property type="nucleotide sequence ID" value="NZ_AVPT01000004.1"/>
</dbReference>
<dbReference type="Gene3D" id="2.40.37.10">
    <property type="entry name" value="Lyase, Ornithine Decarboxylase, Chain A, domain 1"/>
    <property type="match status" value="1"/>
</dbReference>
<comment type="pathway">
    <text evidence="3">Cell wall biogenesis; peptidoglycan biosynthesis.</text>
</comment>
<dbReference type="OrthoDB" id="9813814at2"/>
<gene>
    <name evidence="13" type="ORF">N799_10830</name>
</gene>
<dbReference type="GO" id="GO:0005829">
    <property type="term" value="C:cytosol"/>
    <property type="evidence" value="ECO:0007669"/>
    <property type="project" value="TreeGrafter"/>
</dbReference>
<dbReference type="AlphaFoldDB" id="A0A0A0F7H5"/>
<dbReference type="UniPathway" id="UPA00042">
    <property type="reaction ID" value="UER00497"/>
</dbReference>
<dbReference type="Pfam" id="PF00842">
    <property type="entry name" value="Ala_racemase_C"/>
    <property type="match status" value="1"/>
</dbReference>
<accession>A0A0A0F7H5</accession>
<evidence type="ECO:0000259" key="12">
    <source>
        <dbReference type="SMART" id="SM01005"/>
    </source>
</evidence>
<dbReference type="FunFam" id="3.20.20.10:FF:000002">
    <property type="entry name" value="Alanine racemase"/>
    <property type="match status" value="1"/>
</dbReference>
<feature type="binding site" evidence="9 11">
    <location>
        <position position="130"/>
    </location>
    <ligand>
        <name>substrate</name>
    </ligand>
</feature>
<evidence type="ECO:0000256" key="11">
    <source>
        <dbReference type="PIRSR" id="PIRSR600821-52"/>
    </source>
</evidence>
<dbReference type="PROSITE" id="PS00395">
    <property type="entry name" value="ALANINE_RACEMASE"/>
    <property type="match status" value="1"/>
</dbReference>
<feature type="active site" description="Proton acceptor; specific for L-alanine" evidence="9">
    <location>
        <position position="260"/>
    </location>
</feature>
<dbReference type="Pfam" id="PF01168">
    <property type="entry name" value="Ala_racemase_N"/>
    <property type="match status" value="1"/>
</dbReference>
<dbReference type="EC" id="5.1.1.1" evidence="5 9"/>
<dbReference type="SUPFAM" id="SSF51419">
    <property type="entry name" value="PLP-binding barrel"/>
    <property type="match status" value="1"/>
</dbReference>
<dbReference type="InterPro" id="IPR001608">
    <property type="entry name" value="Ala_racemase_N"/>
</dbReference>
<evidence type="ECO:0000256" key="8">
    <source>
        <dbReference type="ARBA" id="ARBA00037912"/>
    </source>
</evidence>
<dbReference type="CDD" id="cd06827">
    <property type="entry name" value="PLPDE_III_AR_proteobact"/>
    <property type="match status" value="1"/>
</dbReference>
<dbReference type="eggNOG" id="COG0787">
    <property type="taxonomic scope" value="Bacteria"/>
</dbReference>
<keyword evidence="6 9" id="KW-0663">Pyridoxal phosphate</keyword>
<dbReference type="InterPro" id="IPR011079">
    <property type="entry name" value="Ala_racemase_C"/>
</dbReference>
<dbReference type="HAMAP" id="MF_01201">
    <property type="entry name" value="Ala_racemase"/>
    <property type="match status" value="1"/>
</dbReference>
<comment type="similarity">
    <text evidence="4 9">Belongs to the alanine racemase family.</text>
</comment>
<keyword evidence="14" id="KW-1185">Reference proteome</keyword>
<dbReference type="InterPro" id="IPR020622">
    <property type="entry name" value="Ala_racemase_pyridoxalP-BS"/>
</dbReference>
<dbReference type="SUPFAM" id="SSF50621">
    <property type="entry name" value="Alanine racemase C-terminal domain-like"/>
    <property type="match status" value="1"/>
</dbReference>
<comment type="function">
    <text evidence="9">Catalyzes the interconversion of L-alanine and D-alanine. May also act on other amino acids.</text>
</comment>
<dbReference type="GO" id="GO:0030170">
    <property type="term" value="F:pyridoxal phosphate binding"/>
    <property type="evidence" value="ECO:0007669"/>
    <property type="project" value="UniProtKB-UniRule"/>
</dbReference>
<dbReference type="GO" id="GO:0008784">
    <property type="term" value="F:alanine racemase activity"/>
    <property type="evidence" value="ECO:0007669"/>
    <property type="project" value="UniProtKB-UniRule"/>
</dbReference>
<dbReference type="STRING" id="913325.N799_10830"/>
<dbReference type="GO" id="GO:0030632">
    <property type="term" value="P:D-alanine biosynthetic process"/>
    <property type="evidence" value="ECO:0007669"/>
    <property type="project" value="UniProtKB-UniRule"/>
</dbReference>
<evidence type="ECO:0000256" key="1">
    <source>
        <dbReference type="ARBA" id="ARBA00000316"/>
    </source>
</evidence>
<comment type="cofactor">
    <cofactor evidence="2 9 10">
        <name>pyridoxal 5'-phosphate</name>
        <dbReference type="ChEBI" id="CHEBI:597326"/>
    </cofactor>
</comment>
<sequence>MARPTTAVIDTGALRHNLGQVRARAPGSRVMAVVKADGYGHGLERVARALSGADAFGVAALSDAERLRAAGISQPILLLSGFDEPSDIGRLRALHVDSAIHHVSQLEMLEQADPGESIGCWLKIDTGMHRLGFAPEDARNAHARLAALGGVVGDIRLLNHFASSDEFEDAPSHGRQTRDQIRVFNEAVAGLPGERSLSNSAAVLGWPEAHADWVRAGGALYGISVVEGRTGADFGLQPAMTFGTRLIAINRIRKGERVGYAATWECPEDMPVGVAAIGYGDGYPRAAPSGTPVLVNDRRAPLVGRVSMDLVTIDLRDVPDARVGDPVTLWGPALPVETVAHAAGTIGYELTCSITRRVRFVER</sequence>
<feature type="domain" description="Alanine racemase C-terminal" evidence="12">
    <location>
        <begin position="239"/>
        <end position="363"/>
    </location>
</feature>
<dbReference type="InterPro" id="IPR000821">
    <property type="entry name" value="Ala_racemase"/>
</dbReference>
<evidence type="ECO:0000256" key="5">
    <source>
        <dbReference type="ARBA" id="ARBA00013089"/>
    </source>
</evidence>
<protein>
    <recommendedName>
        <fullName evidence="5 9">Alanine racemase</fullName>
        <ecNumber evidence="5 9">5.1.1.1</ecNumber>
    </recommendedName>
</protein>
<dbReference type="SMART" id="SM01005">
    <property type="entry name" value="Ala_racemase_C"/>
    <property type="match status" value="1"/>
</dbReference>
<dbReference type="PANTHER" id="PTHR30511">
    <property type="entry name" value="ALANINE RACEMASE"/>
    <property type="match status" value="1"/>
</dbReference>
<comment type="caution">
    <text evidence="13">The sequence shown here is derived from an EMBL/GenBank/DDBJ whole genome shotgun (WGS) entry which is preliminary data.</text>
</comment>
<feature type="modified residue" description="N6-(pyridoxal phosphate)lysine" evidence="9 10">
    <location>
        <position position="35"/>
    </location>
</feature>
<evidence type="ECO:0000256" key="9">
    <source>
        <dbReference type="HAMAP-Rule" id="MF_01201"/>
    </source>
</evidence>
<reference evidence="13 14" key="1">
    <citation type="journal article" date="2015" name="Stand. Genomic Sci.">
        <title>Genomic information of the arsenic-resistant bacterium Lysobacter arseniciresistens type strain ZS79(T) and comparison of Lysobacter draft genomes.</title>
        <authorList>
            <person name="Liu L."/>
            <person name="Zhang S."/>
            <person name="Luo M."/>
            <person name="Wang G."/>
        </authorList>
    </citation>
    <scope>NUCLEOTIDE SEQUENCE [LARGE SCALE GENOMIC DNA]</scope>
    <source>
        <strain evidence="13 14">ZS79</strain>
    </source>
</reference>
<feature type="active site" description="Proton acceptor; specific for D-alanine" evidence="9">
    <location>
        <position position="35"/>
    </location>
</feature>
<dbReference type="InterPro" id="IPR009006">
    <property type="entry name" value="Ala_racemase/Decarboxylase_C"/>
</dbReference>
<name>A0A0A0F7H5_9GAMM</name>
<dbReference type="PRINTS" id="PR00992">
    <property type="entry name" value="ALARACEMASE"/>
</dbReference>
<evidence type="ECO:0000256" key="3">
    <source>
        <dbReference type="ARBA" id="ARBA00004752"/>
    </source>
</evidence>
<evidence type="ECO:0000313" key="14">
    <source>
        <dbReference type="Proteomes" id="UP000029989"/>
    </source>
</evidence>
<evidence type="ECO:0000256" key="6">
    <source>
        <dbReference type="ARBA" id="ARBA00022898"/>
    </source>
</evidence>
<evidence type="ECO:0000256" key="10">
    <source>
        <dbReference type="PIRSR" id="PIRSR600821-50"/>
    </source>
</evidence>
<proteinExistence type="inferred from homology"/>
<comment type="pathway">
    <text evidence="8 9">Amino-acid biosynthesis; D-alanine biosynthesis; D-alanine from L-alanine: step 1/1.</text>
</comment>
<evidence type="ECO:0000256" key="7">
    <source>
        <dbReference type="ARBA" id="ARBA00023235"/>
    </source>
</evidence>
<evidence type="ECO:0000256" key="2">
    <source>
        <dbReference type="ARBA" id="ARBA00001933"/>
    </source>
</evidence>
<dbReference type="Proteomes" id="UP000029989">
    <property type="component" value="Unassembled WGS sequence"/>
</dbReference>
<evidence type="ECO:0000256" key="4">
    <source>
        <dbReference type="ARBA" id="ARBA00007880"/>
    </source>
</evidence>
<dbReference type="Gene3D" id="3.20.20.10">
    <property type="entry name" value="Alanine racemase"/>
    <property type="match status" value="1"/>
</dbReference>
<dbReference type="NCBIfam" id="TIGR00492">
    <property type="entry name" value="alr"/>
    <property type="match status" value="1"/>
</dbReference>
<comment type="catalytic activity">
    <reaction evidence="1 9">
        <text>L-alanine = D-alanine</text>
        <dbReference type="Rhea" id="RHEA:20249"/>
        <dbReference type="ChEBI" id="CHEBI:57416"/>
        <dbReference type="ChEBI" id="CHEBI:57972"/>
        <dbReference type="EC" id="5.1.1.1"/>
    </reaction>
</comment>
<organism evidence="13 14">
    <name type="scientific">Lysobacter arseniciresistens ZS79</name>
    <dbReference type="NCBI Taxonomy" id="913325"/>
    <lineage>
        <taxon>Bacteria</taxon>
        <taxon>Pseudomonadati</taxon>
        <taxon>Pseudomonadota</taxon>
        <taxon>Gammaproteobacteria</taxon>
        <taxon>Lysobacterales</taxon>
        <taxon>Lysobacteraceae</taxon>
        <taxon>Novilysobacter</taxon>
    </lineage>
</organism>
<dbReference type="EMBL" id="AVPT01000004">
    <property type="protein sequence ID" value="KGM57312.1"/>
    <property type="molecule type" value="Genomic_DNA"/>
</dbReference>
<dbReference type="InterPro" id="IPR029066">
    <property type="entry name" value="PLP-binding_barrel"/>
</dbReference>
<evidence type="ECO:0000313" key="13">
    <source>
        <dbReference type="EMBL" id="KGM57312.1"/>
    </source>
</evidence>
<keyword evidence="7 9" id="KW-0413">Isomerase</keyword>